<dbReference type="SUPFAM" id="SSF53756">
    <property type="entry name" value="UDP-Glycosyltransferase/glycogen phosphorylase"/>
    <property type="match status" value="1"/>
</dbReference>
<keyword evidence="4" id="KW-1185">Reference proteome</keyword>
<dbReference type="eggNOG" id="ENOG502S925">
    <property type="taxonomic scope" value="Eukaryota"/>
</dbReference>
<proteinExistence type="predicted"/>
<dbReference type="InParanoid" id="F0XVH1"/>
<evidence type="ECO:0000313" key="3">
    <source>
        <dbReference type="EMBL" id="EGB13142.1"/>
    </source>
</evidence>
<keyword evidence="1" id="KW-0732">Signal</keyword>
<dbReference type="PANTHER" id="PTHR45947:SF3">
    <property type="entry name" value="SULFOQUINOVOSYL TRANSFERASE SQD2"/>
    <property type="match status" value="1"/>
</dbReference>
<dbReference type="RefSeq" id="XP_009032739.1">
    <property type="nucleotide sequence ID" value="XM_009034491.1"/>
</dbReference>
<dbReference type="OrthoDB" id="443318at2759"/>
<evidence type="ECO:0000313" key="4">
    <source>
        <dbReference type="Proteomes" id="UP000002729"/>
    </source>
</evidence>
<gene>
    <name evidence="3" type="ORF">AURANDRAFT_60545</name>
</gene>
<dbReference type="InterPro" id="IPR037185">
    <property type="entry name" value="EmrE-like"/>
</dbReference>
<sequence>MASFGVVLGLFQLCFAVGVAWTSPTAAALFQCVEPSTAAVIGAAVGLEPCTLAKLGSAVLAGGGVALLQLGGGAAAAAAGPRWRAGLGSCLLFCQGVGIATYCLLQKQLVRGDDGAASDDDDDGETGGDALLGARGAAREPWGPVTLTAHACVGSCVVMACAAVVDGAAGLEAPAPLSAGAAARVARPTALAALAYAAVLSSVVGYSLRAWANRHVDAATLVLYNAVQPPLTALVALALAPGSSTYGAREGGATALVVLAVAVAAREKQGRGKGAREGSTHRISCAHRIKTTMTNARVKRALIAVPSVTDVVGAGGVAPRWRGYTRELEASGWVVDLWTVDAADAGQRIPRCAPSPTWMWALWRRFAQFRPDVMVVTDLFNDVNLALLCRAARVPLVYSVHTDGSKLPGGVPAAASLSQAITAALSARCATTSESFARVLAERGVVPSAAALAHYRPVPAADLATCAAALDDATVRAERRRLAGSGDRALLGYVGRWSAEKRMRLLVACAQKCDDFTLVVVGDAADEAIARDVEAWHDPPRVVVRRGMRRRGPELAATYRALDFLVSASDFETFGNTCAEAAVCGTPALVQDGPGFVDQVGSSAAHGDAPPGVFASDRGALLDFGSPDAAALLSRARAHCAPLVADPKRVIDAAAAAAERGATIAGLLDAAARPWDARPPAPRWNVAAWFLASLVLAASLRLFVSSYAAYLNVALALSRAVEACAPTVRRWLRPPARRVRWAGSLRLDTCLRTSMDSVKRGIRRVRAPQLNLVPDNPFDDYHLEPIVKLEGLRETAAALALPKRQAAKFAKKK</sequence>
<dbReference type="GeneID" id="20223057"/>
<dbReference type="CDD" id="cd03801">
    <property type="entry name" value="GT4_PimA-like"/>
    <property type="match status" value="1"/>
</dbReference>
<organism evidence="4">
    <name type="scientific">Aureococcus anophagefferens</name>
    <name type="common">Harmful bloom alga</name>
    <dbReference type="NCBI Taxonomy" id="44056"/>
    <lineage>
        <taxon>Eukaryota</taxon>
        <taxon>Sar</taxon>
        <taxon>Stramenopiles</taxon>
        <taxon>Ochrophyta</taxon>
        <taxon>Pelagophyceae</taxon>
        <taxon>Pelagomonadales</taxon>
        <taxon>Pelagomonadaceae</taxon>
        <taxon>Aureococcus</taxon>
    </lineage>
</organism>
<dbReference type="EMBL" id="GL833120">
    <property type="protein sequence ID" value="EGB13142.1"/>
    <property type="molecule type" value="Genomic_DNA"/>
</dbReference>
<dbReference type="Gene3D" id="3.40.50.2000">
    <property type="entry name" value="Glycogen Phosphorylase B"/>
    <property type="match status" value="2"/>
</dbReference>
<dbReference type="Proteomes" id="UP000002729">
    <property type="component" value="Unassembled WGS sequence"/>
</dbReference>
<dbReference type="Pfam" id="PF13692">
    <property type="entry name" value="Glyco_trans_1_4"/>
    <property type="match status" value="1"/>
</dbReference>
<dbReference type="InterPro" id="IPR050194">
    <property type="entry name" value="Glycosyltransferase_grp1"/>
</dbReference>
<dbReference type="SUPFAM" id="SSF103481">
    <property type="entry name" value="Multidrug resistance efflux transporter EmrE"/>
    <property type="match status" value="2"/>
</dbReference>
<name>F0XVH1_AURAN</name>
<evidence type="ECO:0000259" key="2">
    <source>
        <dbReference type="Pfam" id="PF13579"/>
    </source>
</evidence>
<dbReference type="AlphaFoldDB" id="F0XVH1"/>
<dbReference type="InterPro" id="IPR028098">
    <property type="entry name" value="Glyco_trans_4-like_N"/>
</dbReference>
<feature type="domain" description="Glycosyltransferase subfamily 4-like N-terminal" evidence="2">
    <location>
        <begin position="315"/>
        <end position="448"/>
    </location>
</feature>
<evidence type="ECO:0000256" key="1">
    <source>
        <dbReference type="SAM" id="SignalP"/>
    </source>
</evidence>
<dbReference type="Pfam" id="PF13579">
    <property type="entry name" value="Glyco_trans_4_4"/>
    <property type="match status" value="1"/>
</dbReference>
<dbReference type="KEGG" id="aaf:AURANDRAFT_60545"/>
<dbReference type="GO" id="GO:0016757">
    <property type="term" value="F:glycosyltransferase activity"/>
    <property type="evidence" value="ECO:0007669"/>
    <property type="project" value="TreeGrafter"/>
</dbReference>
<reference evidence="3 4" key="1">
    <citation type="journal article" date="2011" name="Proc. Natl. Acad. Sci. U.S.A.">
        <title>Niche of harmful alga Aureococcus anophagefferens revealed through ecogenomics.</title>
        <authorList>
            <person name="Gobler C.J."/>
            <person name="Berry D.L."/>
            <person name="Dyhrman S.T."/>
            <person name="Wilhelm S.W."/>
            <person name="Salamov A."/>
            <person name="Lobanov A.V."/>
            <person name="Zhang Y."/>
            <person name="Collier J.L."/>
            <person name="Wurch L.L."/>
            <person name="Kustka A.B."/>
            <person name="Dill B.D."/>
            <person name="Shah M."/>
            <person name="VerBerkmoes N.C."/>
            <person name="Kuo A."/>
            <person name="Terry A."/>
            <person name="Pangilinan J."/>
            <person name="Lindquist E.A."/>
            <person name="Lucas S."/>
            <person name="Paulsen I.T."/>
            <person name="Hattenrath-Lehmann T.K."/>
            <person name="Talmage S.C."/>
            <person name="Walker E.A."/>
            <person name="Koch F."/>
            <person name="Burson A.M."/>
            <person name="Marcoval M.A."/>
            <person name="Tang Y.Z."/>
            <person name="Lecleir G.R."/>
            <person name="Coyne K.J."/>
            <person name="Berg G.M."/>
            <person name="Bertrand E.M."/>
            <person name="Saito M.A."/>
            <person name="Gladyshev V.N."/>
            <person name="Grigoriev I.V."/>
        </authorList>
    </citation>
    <scope>NUCLEOTIDE SEQUENCE [LARGE SCALE GENOMIC DNA]</scope>
    <source>
        <strain evidence="4">CCMP 1984</strain>
    </source>
</reference>
<feature type="signal peptide" evidence="1">
    <location>
        <begin position="1"/>
        <end position="16"/>
    </location>
</feature>
<dbReference type="PANTHER" id="PTHR45947">
    <property type="entry name" value="SULFOQUINOVOSYL TRANSFERASE SQD2"/>
    <property type="match status" value="1"/>
</dbReference>
<accession>F0XVH1</accession>
<feature type="chain" id="PRO_5003264151" description="Glycosyltransferase subfamily 4-like N-terminal domain-containing protein" evidence="1">
    <location>
        <begin position="17"/>
        <end position="813"/>
    </location>
</feature>
<protein>
    <recommendedName>
        <fullName evidence="2">Glycosyltransferase subfamily 4-like N-terminal domain-containing protein</fullName>
    </recommendedName>
</protein>